<evidence type="ECO:0000313" key="2">
    <source>
        <dbReference type="EMBL" id="OCH85457.1"/>
    </source>
</evidence>
<evidence type="ECO:0000256" key="1">
    <source>
        <dbReference type="SAM" id="MobiDB-lite"/>
    </source>
</evidence>
<dbReference type="Proteomes" id="UP000250043">
    <property type="component" value="Unassembled WGS sequence"/>
</dbReference>
<name>A0A8E2ANY5_9APHY</name>
<feature type="region of interest" description="Disordered" evidence="1">
    <location>
        <begin position="1"/>
        <end position="32"/>
    </location>
</feature>
<feature type="compositionally biased region" description="Basic and acidic residues" evidence="1">
    <location>
        <begin position="18"/>
        <end position="32"/>
    </location>
</feature>
<evidence type="ECO:0000313" key="3">
    <source>
        <dbReference type="Proteomes" id="UP000250043"/>
    </source>
</evidence>
<dbReference type="AlphaFoldDB" id="A0A8E2ANY5"/>
<gene>
    <name evidence="2" type="ORF">OBBRIDRAFT_798141</name>
</gene>
<reference evidence="2 3" key="1">
    <citation type="submission" date="2016-07" db="EMBL/GenBank/DDBJ databases">
        <title>Draft genome of the white-rot fungus Obba rivulosa 3A-2.</title>
        <authorList>
            <consortium name="DOE Joint Genome Institute"/>
            <person name="Miettinen O."/>
            <person name="Riley R."/>
            <person name="Acob R."/>
            <person name="Barry K."/>
            <person name="Cullen D."/>
            <person name="De Vries R."/>
            <person name="Hainaut M."/>
            <person name="Hatakka A."/>
            <person name="Henrissat B."/>
            <person name="Hilden K."/>
            <person name="Kuo R."/>
            <person name="Labutti K."/>
            <person name="Lipzen A."/>
            <person name="Makela M.R."/>
            <person name="Sandor L."/>
            <person name="Spatafora J.W."/>
            <person name="Grigoriev I.V."/>
            <person name="Hibbett D.S."/>
        </authorList>
    </citation>
    <scope>NUCLEOTIDE SEQUENCE [LARGE SCALE GENOMIC DNA]</scope>
    <source>
        <strain evidence="2 3">3A-2</strain>
    </source>
</reference>
<dbReference type="EMBL" id="KV722582">
    <property type="protein sequence ID" value="OCH85457.1"/>
    <property type="molecule type" value="Genomic_DNA"/>
</dbReference>
<organism evidence="2 3">
    <name type="scientific">Obba rivulosa</name>
    <dbReference type="NCBI Taxonomy" id="1052685"/>
    <lineage>
        <taxon>Eukaryota</taxon>
        <taxon>Fungi</taxon>
        <taxon>Dikarya</taxon>
        <taxon>Basidiomycota</taxon>
        <taxon>Agaricomycotina</taxon>
        <taxon>Agaricomycetes</taxon>
        <taxon>Polyporales</taxon>
        <taxon>Gelatoporiaceae</taxon>
        <taxon>Obba</taxon>
    </lineage>
</organism>
<keyword evidence="3" id="KW-1185">Reference proteome</keyword>
<proteinExistence type="predicted"/>
<accession>A0A8E2ANY5</accession>
<protein>
    <submittedName>
        <fullName evidence="2">Uncharacterized protein</fullName>
    </submittedName>
</protein>
<feature type="compositionally biased region" description="Polar residues" evidence="1">
    <location>
        <begin position="1"/>
        <end position="11"/>
    </location>
</feature>
<sequence length="148" mass="16920">MDVPQSSSQKQDIPPDCPQKREATQSSLKTRDTPQKRIRYMAYGFAVDFEFLSEYAEKHGLCPEGADNVNFQEKVFRATARILRRIHRSNFFTVYVSKVGHALPCFAIGTNATEDLMRRARAPSNVKRLRDALGISEDIKPKWYAIIP</sequence>